<dbReference type="EMBL" id="CM004389">
    <property type="protein sequence ID" value="KAG8657256.1"/>
    <property type="molecule type" value="Genomic_DNA"/>
</dbReference>
<sequence>MILFAPFSLLPFSFLLLMPISSCLLPINKTKKVDIFKFLSMEQHDSWASVPSRKRKLQEEDEGMLSFCMDELNQDLLEGVLSWLPTSSFFRLRSVCKRWKSVADSASFKLACSEIPSRDPWFFMVDPHINKWTIFDSAERRWNKLNHPPLLQQSSNSDSMPVAASGGLVCFRNESGDLIVCNPVTGSCRQLPPAYAATENKSLHAIAMSTCFKSQQSYKLVLVYGELPKLSCKVYNSSNNCWEEEMLLKRKVDDSQELESNDDNAVYFLSKAGNVVATDMQRSPSKQYSSIMTIKDEEEITYFLSSSGTIVACNLTRKCFFEYPRLLPVFYEYSIDVVECRGEMLVVLLSEFFGSASLRVWRFDEDIRSWHQIAAMPPAMSHEFYGKKVDINCVGAGDQIFICLNSAEFFSYILCDLRNNDWVELPKCFMNGEAVEFMSAFSFEPRIEASV</sequence>
<evidence type="ECO:0000313" key="2">
    <source>
        <dbReference type="Proteomes" id="UP000091857"/>
    </source>
</evidence>
<dbReference type="Proteomes" id="UP000091857">
    <property type="component" value="Chromosome 3"/>
</dbReference>
<protein>
    <submittedName>
        <fullName evidence="1">Uncharacterized protein</fullName>
    </submittedName>
</protein>
<accession>A0ACB7HYL0</accession>
<keyword evidence="2" id="KW-1185">Reference proteome</keyword>
<proteinExistence type="predicted"/>
<name>A0ACB7HYL0_MANES</name>
<gene>
    <name evidence="1" type="ORF">MANES_03G055400v8</name>
</gene>
<evidence type="ECO:0000313" key="1">
    <source>
        <dbReference type="EMBL" id="KAG8657256.1"/>
    </source>
</evidence>
<comment type="caution">
    <text evidence="1">The sequence shown here is derived from an EMBL/GenBank/DDBJ whole genome shotgun (WGS) entry which is preliminary data.</text>
</comment>
<reference evidence="2" key="1">
    <citation type="journal article" date="2016" name="Nat. Biotechnol.">
        <title>Sequencing wild and cultivated cassava and related species reveals extensive interspecific hybridization and genetic diversity.</title>
        <authorList>
            <person name="Bredeson J.V."/>
            <person name="Lyons J.B."/>
            <person name="Prochnik S.E."/>
            <person name="Wu G.A."/>
            <person name="Ha C.M."/>
            <person name="Edsinger-Gonzales E."/>
            <person name="Grimwood J."/>
            <person name="Schmutz J."/>
            <person name="Rabbi I.Y."/>
            <person name="Egesi C."/>
            <person name="Nauluvula P."/>
            <person name="Lebot V."/>
            <person name="Ndunguru J."/>
            <person name="Mkamilo G."/>
            <person name="Bart R.S."/>
            <person name="Setter T.L."/>
            <person name="Gleadow R.M."/>
            <person name="Kulakow P."/>
            <person name="Ferguson M.E."/>
            <person name="Rounsley S."/>
            <person name="Rokhsar D.S."/>
        </authorList>
    </citation>
    <scope>NUCLEOTIDE SEQUENCE [LARGE SCALE GENOMIC DNA]</scope>
    <source>
        <strain evidence="2">cv. AM560-2</strain>
    </source>
</reference>
<organism evidence="1 2">
    <name type="scientific">Manihot esculenta</name>
    <name type="common">Cassava</name>
    <name type="synonym">Jatropha manihot</name>
    <dbReference type="NCBI Taxonomy" id="3983"/>
    <lineage>
        <taxon>Eukaryota</taxon>
        <taxon>Viridiplantae</taxon>
        <taxon>Streptophyta</taxon>
        <taxon>Embryophyta</taxon>
        <taxon>Tracheophyta</taxon>
        <taxon>Spermatophyta</taxon>
        <taxon>Magnoliopsida</taxon>
        <taxon>eudicotyledons</taxon>
        <taxon>Gunneridae</taxon>
        <taxon>Pentapetalae</taxon>
        <taxon>rosids</taxon>
        <taxon>fabids</taxon>
        <taxon>Malpighiales</taxon>
        <taxon>Euphorbiaceae</taxon>
        <taxon>Crotonoideae</taxon>
        <taxon>Manihoteae</taxon>
        <taxon>Manihot</taxon>
    </lineage>
</organism>